<sequence length="49" mass="5756">MQEHNFDLEVMRISRVNNHEQRPFENVDNGTELAGTAAETLDDISDWFY</sequence>
<accession>A0A9N9BNM7</accession>
<evidence type="ECO:0000313" key="2">
    <source>
        <dbReference type="Proteomes" id="UP000789342"/>
    </source>
</evidence>
<evidence type="ECO:0000313" key="1">
    <source>
        <dbReference type="EMBL" id="CAG8571949.1"/>
    </source>
</evidence>
<organism evidence="1 2">
    <name type="scientific">Acaulospora morrowiae</name>
    <dbReference type="NCBI Taxonomy" id="94023"/>
    <lineage>
        <taxon>Eukaryota</taxon>
        <taxon>Fungi</taxon>
        <taxon>Fungi incertae sedis</taxon>
        <taxon>Mucoromycota</taxon>
        <taxon>Glomeromycotina</taxon>
        <taxon>Glomeromycetes</taxon>
        <taxon>Diversisporales</taxon>
        <taxon>Acaulosporaceae</taxon>
        <taxon>Acaulospora</taxon>
    </lineage>
</organism>
<proteinExistence type="predicted"/>
<name>A0A9N9BNM7_9GLOM</name>
<keyword evidence="2" id="KW-1185">Reference proteome</keyword>
<dbReference type="Proteomes" id="UP000789342">
    <property type="component" value="Unassembled WGS sequence"/>
</dbReference>
<dbReference type="AlphaFoldDB" id="A0A9N9BNM7"/>
<comment type="caution">
    <text evidence="1">The sequence shown here is derived from an EMBL/GenBank/DDBJ whole genome shotgun (WGS) entry which is preliminary data.</text>
</comment>
<gene>
    <name evidence="1" type="ORF">AMORRO_LOCUS6514</name>
</gene>
<protein>
    <submittedName>
        <fullName evidence="1">1755_t:CDS:1</fullName>
    </submittedName>
</protein>
<reference evidence="1" key="1">
    <citation type="submission" date="2021-06" db="EMBL/GenBank/DDBJ databases">
        <authorList>
            <person name="Kallberg Y."/>
            <person name="Tangrot J."/>
            <person name="Rosling A."/>
        </authorList>
    </citation>
    <scope>NUCLEOTIDE SEQUENCE</scope>
    <source>
        <strain evidence="1">CL551</strain>
    </source>
</reference>
<dbReference type="EMBL" id="CAJVPV010004359">
    <property type="protein sequence ID" value="CAG8571949.1"/>
    <property type="molecule type" value="Genomic_DNA"/>
</dbReference>